<name>A0ABR2UZN3_9PEZI</name>
<dbReference type="CDD" id="cd03457">
    <property type="entry name" value="intradiol_dioxygenase_like"/>
    <property type="match status" value="1"/>
</dbReference>
<comment type="caution">
    <text evidence="2">The sequence shown here is derived from an EMBL/GenBank/DDBJ whole genome shotgun (WGS) entry which is preliminary data.</text>
</comment>
<organism evidence="2 3">
    <name type="scientific">Seiridium unicorne</name>
    <dbReference type="NCBI Taxonomy" id="138068"/>
    <lineage>
        <taxon>Eukaryota</taxon>
        <taxon>Fungi</taxon>
        <taxon>Dikarya</taxon>
        <taxon>Ascomycota</taxon>
        <taxon>Pezizomycotina</taxon>
        <taxon>Sordariomycetes</taxon>
        <taxon>Xylariomycetidae</taxon>
        <taxon>Amphisphaeriales</taxon>
        <taxon>Sporocadaceae</taxon>
        <taxon>Seiridium</taxon>
    </lineage>
</organism>
<dbReference type="PANTHER" id="PTHR34315">
    <property type="match status" value="1"/>
</dbReference>
<accession>A0ABR2UZN3</accession>
<evidence type="ECO:0000256" key="1">
    <source>
        <dbReference type="SAM" id="SignalP"/>
    </source>
</evidence>
<gene>
    <name evidence="2" type="ORF">SUNI508_06670</name>
</gene>
<dbReference type="PANTHER" id="PTHR34315:SF1">
    <property type="entry name" value="INTRADIOL RING-CLEAVAGE DIOXYGENASES DOMAIN-CONTAINING PROTEIN-RELATED"/>
    <property type="match status" value="1"/>
</dbReference>
<dbReference type="Proteomes" id="UP001408356">
    <property type="component" value="Unassembled WGS sequence"/>
</dbReference>
<evidence type="ECO:0000313" key="2">
    <source>
        <dbReference type="EMBL" id="KAK9420142.1"/>
    </source>
</evidence>
<dbReference type="EMBL" id="JARVKF010000257">
    <property type="protein sequence ID" value="KAK9420142.1"/>
    <property type="molecule type" value="Genomic_DNA"/>
</dbReference>
<keyword evidence="1" id="KW-0732">Signal</keyword>
<feature type="signal peptide" evidence="1">
    <location>
        <begin position="1"/>
        <end position="19"/>
    </location>
</feature>
<evidence type="ECO:0000313" key="3">
    <source>
        <dbReference type="Proteomes" id="UP001408356"/>
    </source>
</evidence>
<keyword evidence="2" id="KW-0560">Oxidoreductase</keyword>
<sequence length="354" mass="38172">MHFLQFAFGLMTLASTAVAHPEKLSPEKAKREAGLAGRATGKCAAAIEARKEALIAKRSARLLDRRIEAGMLERSAIYERDELMYTSIQNDTCVLAPDTIFGPYGVDGEIIRHDLRETSGGQEGFDLFLDIGVIDIETCEPLPQAALTIWGCNATGTYSGYTGVDPDTVEIMDGWTMRSDGTTDDETFLRGIQITDDEGMAEFLTLFPGYYASRTTHVHVTVQSNITNGTGYSQSAIQHIGQMFFEEDLINSVYELSPYSEHLETLTRVTNSEDSIYSVANADGYSAMISVEKIGASYANGMVGYITIGVNTSAEALATTGTNVNVLGFLPTVSVASSKFAEATAVDAADGYTS</sequence>
<keyword evidence="3" id="KW-1185">Reference proteome</keyword>
<dbReference type="GO" id="GO:0051213">
    <property type="term" value="F:dioxygenase activity"/>
    <property type="evidence" value="ECO:0007669"/>
    <property type="project" value="UniProtKB-KW"/>
</dbReference>
<dbReference type="InterPro" id="IPR015889">
    <property type="entry name" value="Intradiol_dOase_core"/>
</dbReference>
<feature type="chain" id="PRO_5047013194" evidence="1">
    <location>
        <begin position="20"/>
        <end position="354"/>
    </location>
</feature>
<keyword evidence="2" id="KW-0223">Dioxygenase</keyword>
<dbReference type="SUPFAM" id="SSF49482">
    <property type="entry name" value="Aromatic compound dioxygenase"/>
    <property type="match status" value="1"/>
</dbReference>
<dbReference type="Gene3D" id="2.60.130.10">
    <property type="entry name" value="Aromatic compound dioxygenase"/>
    <property type="match status" value="1"/>
</dbReference>
<protein>
    <submittedName>
        <fullName evidence="2">Intradiol ring-cleavage dioxygenase</fullName>
    </submittedName>
</protein>
<proteinExistence type="predicted"/>
<reference evidence="2 3" key="1">
    <citation type="journal article" date="2024" name="J. Plant Pathol.">
        <title>Sequence and assembly of the genome of Seiridium unicorne, isolate CBS 538.82, causal agent of cypress canker disease.</title>
        <authorList>
            <person name="Scali E."/>
            <person name="Rocca G.D."/>
            <person name="Danti R."/>
            <person name="Garbelotto M."/>
            <person name="Barberini S."/>
            <person name="Baroncelli R."/>
            <person name="Emiliani G."/>
        </authorList>
    </citation>
    <scope>NUCLEOTIDE SEQUENCE [LARGE SCALE GENOMIC DNA]</scope>
    <source>
        <strain evidence="2 3">BM-138-508</strain>
    </source>
</reference>